<dbReference type="CDD" id="cd00082">
    <property type="entry name" value="HisKA"/>
    <property type="match status" value="1"/>
</dbReference>
<keyword evidence="5" id="KW-0808">Transferase</keyword>
<dbReference type="Gene3D" id="3.30.565.10">
    <property type="entry name" value="Histidine kinase-like ATPase, C-terminal domain"/>
    <property type="match status" value="1"/>
</dbReference>
<dbReference type="CDD" id="cd00075">
    <property type="entry name" value="HATPase"/>
    <property type="match status" value="1"/>
</dbReference>
<keyword evidence="6 11" id="KW-0418">Kinase</keyword>
<evidence type="ECO:0000256" key="5">
    <source>
        <dbReference type="ARBA" id="ARBA00022679"/>
    </source>
</evidence>
<dbReference type="EC" id="2.7.13.3" evidence="3"/>
<feature type="domain" description="HAMP" evidence="10">
    <location>
        <begin position="209"/>
        <end position="251"/>
    </location>
</feature>
<dbReference type="STRING" id="663278.Ethha_2139"/>
<dbReference type="FunFam" id="1.10.287.130:FF:000001">
    <property type="entry name" value="Two-component sensor histidine kinase"/>
    <property type="match status" value="1"/>
</dbReference>
<dbReference type="InterPro" id="IPR003661">
    <property type="entry name" value="HisK_dim/P_dom"/>
</dbReference>
<dbReference type="AlphaFoldDB" id="E6U3X6"/>
<dbReference type="SMART" id="SM00388">
    <property type="entry name" value="HisKA"/>
    <property type="match status" value="1"/>
</dbReference>
<dbReference type="Pfam" id="PF00512">
    <property type="entry name" value="HisKA"/>
    <property type="match status" value="1"/>
</dbReference>
<accession>E6U3X6</accession>
<evidence type="ECO:0000256" key="6">
    <source>
        <dbReference type="ARBA" id="ARBA00022777"/>
    </source>
</evidence>
<dbReference type="GO" id="GO:0016020">
    <property type="term" value="C:membrane"/>
    <property type="evidence" value="ECO:0007669"/>
    <property type="project" value="UniProtKB-SubCell"/>
</dbReference>
<dbReference type="PROSITE" id="PS50109">
    <property type="entry name" value="HIS_KIN"/>
    <property type="match status" value="1"/>
</dbReference>
<dbReference type="PANTHER" id="PTHR43711:SF1">
    <property type="entry name" value="HISTIDINE KINASE 1"/>
    <property type="match status" value="1"/>
</dbReference>
<reference evidence="11 12" key="1">
    <citation type="submission" date="2010-12" db="EMBL/GenBank/DDBJ databases">
        <title>Complete sequence of Ethanoligenens harbinense YUAN-3.</title>
        <authorList>
            <person name="Lucas S."/>
            <person name="Copeland A."/>
            <person name="Lapidus A."/>
            <person name="Cheng J.-F."/>
            <person name="Bruce D."/>
            <person name="Goodwin L."/>
            <person name="Pitluck S."/>
            <person name="Chertkov O."/>
            <person name="Misra M."/>
            <person name="Detter J.C."/>
            <person name="Han C."/>
            <person name="Tapia R."/>
            <person name="Land M."/>
            <person name="Hauser L."/>
            <person name="Jeffries C."/>
            <person name="Kyrpides N."/>
            <person name="Ivanova N."/>
            <person name="Mikhailova N."/>
            <person name="Wang A."/>
            <person name="Mouttaki H."/>
            <person name="He Z."/>
            <person name="Zhou J."/>
            <person name="Hemme C.L."/>
            <person name="Woyke T."/>
        </authorList>
    </citation>
    <scope>NUCLEOTIDE SEQUENCE [LARGE SCALE GENOMIC DNA]</scope>
    <source>
        <strain evidence="12">DSM 18485 / JCM 12961 / CGMCC 1.5033 / YUAN-3</strain>
    </source>
</reference>
<protein>
    <recommendedName>
        <fullName evidence="3">histidine kinase</fullName>
        <ecNumber evidence="3">2.7.13.3</ecNumber>
    </recommendedName>
</protein>
<sequence>MKTLRRKILTPTLLLIILIPLLTLIIFNVFLRIYVQKNARADLQTEAQAMHAAAVQLLDSDPSAFQGQALDETMRKLSGSLHGGELSTNGADVLVFDSGKQLLFPKNTDPLSAASLWRVERRLSVKTVKNRVTEIRLGGNSYLLYMDTLAVPGNTVYLVLLAHLDLANRLLSMANLLLICIMVGGILIGVLVARRIAARFSKTVGQVCQTAEQIGSGKFATPTDLPTDILEFRVLMQSIARMAERLGAYDRAQKTFLQNASHELRTPLMSIQGYAEGIAQGVVPDTKAAAEIIAGESTRITGLVEELLTLSRLDSGTYDVRPVPIDLCKALPASAKRLGGLVLQSGREIRLRLPPDPAVVMGDEHLLAQSVENILSNGLRYARTSVTVSLRMEAGYSTISIADDGPGISPDALPHLFERFYKGTNGCFGLGLAIAQAAVRLMGGDVEAENADGGGAVFRVRLPDAISPGQAPS</sequence>
<dbReference type="EMBL" id="CP002400">
    <property type="protein sequence ID" value="ADU27656.1"/>
    <property type="molecule type" value="Genomic_DNA"/>
</dbReference>
<comment type="catalytic activity">
    <reaction evidence="1">
        <text>ATP + protein L-histidine = ADP + protein N-phospho-L-histidine.</text>
        <dbReference type="EC" id="2.7.13.3"/>
    </reaction>
</comment>
<evidence type="ECO:0000256" key="4">
    <source>
        <dbReference type="ARBA" id="ARBA00022553"/>
    </source>
</evidence>
<keyword evidence="8" id="KW-0812">Transmembrane</keyword>
<dbReference type="Gene3D" id="6.10.340.10">
    <property type="match status" value="1"/>
</dbReference>
<dbReference type="PROSITE" id="PS50885">
    <property type="entry name" value="HAMP"/>
    <property type="match status" value="1"/>
</dbReference>
<dbReference type="Gene3D" id="1.10.287.130">
    <property type="match status" value="1"/>
</dbReference>
<evidence type="ECO:0000256" key="3">
    <source>
        <dbReference type="ARBA" id="ARBA00012438"/>
    </source>
</evidence>
<comment type="subcellular location">
    <subcellularLocation>
        <location evidence="2">Membrane</location>
    </subcellularLocation>
</comment>
<dbReference type="Pfam" id="PF02518">
    <property type="entry name" value="HATPase_c"/>
    <property type="match status" value="1"/>
</dbReference>
<evidence type="ECO:0000313" key="11">
    <source>
        <dbReference type="EMBL" id="ADU27656.1"/>
    </source>
</evidence>
<keyword evidence="7" id="KW-0902">Two-component regulatory system</keyword>
<evidence type="ECO:0000256" key="7">
    <source>
        <dbReference type="ARBA" id="ARBA00023012"/>
    </source>
</evidence>
<gene>
    <name evidence="11" type="ordered locus">Ethha_2139</name>
</gene>
<keyword evidence="8" id="KW-0472">Membrane</keyword>
<dbReference type="RefSeq" id="WP_013486004.1">
    <property type="nucleotide sequence ID" value="NC_014828.1"/>
</dbReference>
<evidence type="ECO:0000259" key="9">
    <source>
        <dbReference type="PROSITE" id="PS50109"/>
    </source>
</evidence>
<name>E6U3X6_ETHHY</name>
<dbReference type="InterPro" id="IPR050736">
    <property type="entry name" value="Sensor_HK_Regulatory"/>
</dbReference>
<evidence type="ECO:0000256" key="1">
    <source>
        <dbReference type="ARBA" id="ARBA00000085"/>
    </source>
</evidence>
<dbReference type="InterPro" id="IPR003594">
    <property type="entry name" value="HATPase_dom"/>
</dbReference>
<evidence type="ECO:0000256" key="8">
    <source>
        <dbReference type="SAM" id="Phobius"/>
    </source>
</evidence>
<dbReference type="KEGG" id="eha:Ethha_2139"/>
<dbReference type="InterPro" id="IPR005467">
    <property type="entry name" value="His_kinase_dom"/>
</dbReference>
<keyword evidence="4" id="KW-0597">Phosphoprotein</keyword>
<dbReference type="Proteomes" id="UP000001551">
    <property type="component" value="Chromosome"/>
</dbReference>
<keyword evidence="8" id="KW-1133">Transmembrane helix</keyword>
<evidence type="ECO:0000313" key="12">
    <source>
        <dbReference type="Proteomes" id="UP000001551"/>
    </source>
</evidence>
<evidence type="ECO:0000256" key="2">
    <source>
        <dbReference type="ARBA" id="ARBA00004370"/>
    </source>
</evidence>
<feature type="domain" description="Histidine kinase" evidence="9">
    <location>
        <begin position="259"/>
        <end position="466"/>
    </location>
</feature>
<dbReference type="GO" id="GO:0000155">
    <property type="term" value="F:phosphorelay sensor kinase activity"/>
    <property type="evidence" value="ECO:0007669"/>
    <property type="project" value="InterPro"/>
</dbReference>
<dbReference type="eggNOG" id="COG2205">
    <property type="taxonomic scope" value="Bacteria"/>
</dbReference>
<dbReference type="HOGENOM" id="CLU_000445_89_6_9"/>
<dbReference type="InterPro" id="IPR036097">
    <property type="entry name" value="HisK_dim/P_sf"/>
</dbReference>
<keyword evidence="12" id="KW-1185">Reference proteome</keyword>
<feature type="transmembrane region" description="Helical" evidence="8">
    <location>
        <begin position="142"/>
        <end position="164"/>
    </location>
</feature>
<dbReference type="PANTHER" id="PTHR43711">
    <property type="entry name" value="TWO-COMPONENT HISTIDINE KINASE"/>
    <property type="match status" value="1"/>
</dbReference>
<dbReference type="SMART" id="SM00387">
    <property type="entry name" value="HATPase_c"/>
    <property type="match status" value="1"/>
</dbReference>
<feature type="transmembrane region" description="Helical" evidence="8">
    <location>
        <begin position="170"/>
        <end position="193"/>
    </location>
</feature>
<dbReference type="SUPFAM" id="SSF55874">
    <property type="entry name" value="ATPase domain of HSP90 chaperone/DNA topoisomerase II/histidine kinase"/>
    <property type="match status" value="1"/>
</dbReference>
<dbReference type="PRINTS" id="PR00344">
    <property type="entry name" value="BCTRLSENSOR"/>
</dbReference>
<proteinExistence type="predicted"/>
<dbReference type="InterPro" id="IPR003660">
    <property type="entry name" value="HAMP_dom"/>
</dbReference>
<dbReference type="InterPro" id="IPR036890">
    <property type="entry name" value="HATPase_C_sf"/>
</dbReference>
<feature type="transmembrane region" description="Helical" evidence="8">
    <location>
        <begin position="12"/>
        <end position="31"/>
    </location>
</feature>
<evidence type="ECO:0000259" key="10">
    <source>
        <dbReference type="PROSITE" id="PS50885"/>
    </source>
</evidence>
<dbReference type="InterPro" id="IPR004358">
    <property type="entry name" value="Sig_transdc_His_kin-like_C"/>
</dbReference>
<organism evidence="11 12">
    <name type="scientific">Ethanoligenens harbinense (strain DSM 18485 / JCM 12961 / CGMCC 1.5033 / YUAN-3)</name>
    <dbReference type="NCBI Taxonomy" id="663278"/>
    <lineage>
        <taxon>Bacteria</taxon>
        <taxon>Bacillati</taxon>
        <taxon>Bacillota</taxon>
        <taxon>Clostridia</taxon>
        <taxon>Eubacteriales</taxon>
        <taxon>Oscillospiraceae</taxon>
        <taxon>Ethanoligenens</taxon>
    </lineage>
</organism>
<dbReference type="SUPFAM" id="SSF47384">
    <property type="entry name" value="Homodimeric domain of signal transducing histidine kinase"/>
    <property type="match status" value="1"/>
</dbReference>